<organism evidence="2 3">
    <name type="scientific">Amaricoccus macauensis</name>
    <dbReference type="NCBI Taxonomy" id="57001"/>
    <lineage>
        <taxon>Bacteria</taxon>
        <taxon>Pseudomonadati</taxon>
        <taxon>Pseudomonadota</taxon>
        <taxon>Alphaproteobacteria</taxon>
        <taxon>Rhodobacterales</taxon>
        <taxon>Paracoccaceae</taxon>
        <taxon>Amaricoccus</taxon>
    </lineage>
</organism>
<keyword evidence="2" id="KW-0808">Transferase</keyword>
<gene>
    <name evidence="2" type="ORF">HNP73_004027</name>
</gene>
<dbReference type="SUPFAM" id="SSF55729">
    <property type="entry name" value="Acyl-CoA N-acyltransferases (Nat)"/>
    <property type="match status" value="1"/>
</dbReference>
<dbReference type="PANTHER" id="PTHR43072:SF8">
    <property type="entry name" value="ACYLTRANSFERASE FABY-RELATED"/>
    <property type="match status" value="1"/>
</dbReference>
<evidence type="ECO:0000313" key="2">
    <source>
        <dbReference type="EMBL" id="MBB5224066.1"/>
    </source>
</evidence>
<dbReference type="PANTHER" id="PTHR43072">
    <property type="entry name" value="N-ACETYLTRANSFERASE"/>
    <property type="match status" value="1"/>
</dbReference>
<comment type="caution">
    <text evidence="2">The sequence shown here is derived from an EMBL/GenBank/DDBJ whole genome shotgun (WGS) entry which is preliminary data.</text>
</comment>
<dbReference type="Gene3D" id="3.40.630.30">
    <property type="match status" value="1"/>
</dbReference>
<dbReference type="AlphaFoldDB" id="A0A840SW77"/>
<protein>
    <submittedName>
        <fullName evidence="2">Phosphinothricin acetyltransferase</fullName>
        <ecNumber evidence="2">2.3.1.183</ecNumber>
    </submittedName>
</protein>
<accession>A0A840SW77</accession>
<dbReference type="InterPro" id="IPR000182">
    <property type="entry name" value="GNAT_dom"/>
</dbReference>
<keyword evidence="2" id="KW-0012">Acyltransferase</keyword>
<dbReference type="CDD" id="cd04301">
    <property type="entry name" value="NAT_SF"/>
    <property type="match status" value="1"/>
</dbReference>
<dbReference type="EMBL" id="JACHFM010000005">
    <property type="protein sequence ID" value="MBB5224066.1"/>
    <property type="molecule type" value="Genomic_DNA"/>
</dbReference>
<dbReference type="Pfam" id="PF00583">
    <property type="entry name" value="Acetyltransf_1"/>
    <property type="match status" value="1"/>
</dbReference>
<evidence type="ECO:0000259" key="1">
    <source>
        <dbReference type="PROSITE" id="PS51186"/>
    </source>
</evidence>
<dbReference type="RefSeq" id="WP_343063376.1">
    <property type="nucleotide sequence ID" value="NZ_JACHFM010000005.1"/>
</dbReference>
<sequence>MDTVIRPGALADMGAIGSIYRRHVLEGLATFEEVPPDVDEMARRFTNVTGRGLPWLVAEADGQIVGYAYAGPFRDRSAYRFTVEDSIYLDAAAQGQGLGTRMLEQLIARSEAAGARQMLAVIGDSANAGSIGVHRRCGFEHVGIFRDVGLKFGRWVDTVMMQRPLGEGGRTLP</sequence>
<proteinExistence type="predicted"/>
<evidence type="ECO:0000313" key="3">
    <source>
        <dbReference type="Proteomes" id="UP000549457"/>
    </source>
</evidence>
<dbReference type="InterPro" id="IPR016181">
    <property type="entry name" value="Acyl_CoA_acyltransferase"/>
</dbReference>
<dbReference type="PROSITE" id="PS51186">
    <property type="entry name" value="GNAT"/>
    <property type="match status" value="1"/>
</dbReference>
<dbReference type="EC" id="2.3.1.183" evidence="2"/>
<dbReference type="Proteomes" id="UP000549457">
    <property type="component" value="Unassembled WGS sequence"/>
</dbReference>
<feature type="domain" description="N-acetyltransferase" evidence="1">
    <location>
        <begin position="3"/>
        <end position="166"/>
    </location>
</feature>
<keyword evidence="3" id="KW-1185">Reference proteome</keyword>
<name>A0A840SW77_9RHOB</name>
<dbReference type="GO" id="GO:0102971">
    <property type="term" value="F:phosphinothricin N-acetyltransferase activity"/>
    <property type="evidence" value="ECO:0007669"/>
    <property type="project" value="UniProtKB-EC"/>
</dbReference>
<reference evidence="2 3" key="1">
    <citation type="submission" date="2020-08" db="EMBL/GenBank/DDBJ databases">
        <title>Genomic Encyclopedia of Type Strains, Phase IV (KMG-IV): sequencing the most valuable type-strain genomes for metagenomic binning, comparative biology and taxonomic classification.</title>
        <authorList>
            <person name="Goeker M."/>
        </authorList>
    </citation>
    <scope>NUCLEOTIDE SEQUENCE [LARGE SCALE GENOMIC DNA]</scope>
    <source>
        <strain evidence="2 3">DSM 101730</strain>
    </source>
</reference>